<accession>A0A7I8LM41</accession>
<evidence type="ECO:0000256" key="1">
    <source>
        <dbReference type="SAM" id="MobiDB-lite"/>
    </source>
</evidence>
<feature type="region of interest" description="Disordered" evidence="1">
    <location>
        <begin position="56"/>
        <end position="99"/>
    </location>
</feature>
<evidence type="ECO:0000313" key="4">
    <source>
        <dbReference type="Proteomes" id="UP000663760"/>
    </source>
</evidence>
<name>A0A7I8LM41_SPIIN</name>
<feature type="chain" id="PRO_5029562464" evidence="2">
    <location>
        <begin position="22"/>
        <end position="99"/>
    </location>
</feature>
<sequence>MPSLKLLRTLRCLVLLMSIWALQRWPLPSPVWEVGTSTSSTGSSRKRYGVKPVLYWRRPSPPVSSSSSAARTTPTAMPARDVESSKRKVPSSPNPLHNR</sequence>
<dbReference type="Proteomes" id="UP000663760">
    <property type="component" value="Chromosome 17"/>
</dbReference>
<evidence type="ECO:0000256" key="2">
    <source>
        <dbReference type="SAM" id="SignalP"/>
    </source>
</evidence>
<reference evidence="3" key="1">
    <citation type="submission" date="2020-02" db="EMBL/GenBank/DDBJ databases">
        <authorList>
            <person name="Scholz U."/>
            <person name="Mascher M."/>
            <person name="Fiebig A."/>
        </authorList>
    </citation>
    <scope>NUCLEOTIDE SEQUENCE</scope>
</reference>
<dbReference type="AlphaFoldDB" id="A0A7I8LM41"/>
<keyword evidence="2" id="KW-0732">Signal</keyword>
<gene>
    <name evidence="3" type="ORF">SI8410_17021053</name>
</gene>
<feature type="compositionally biased region" description="Low complexity" evidence="1">
    <location>
        <begin position="63"/>
        <end position="79"/>
    </location>
</feature>
<evidence type="ECO:0000313" key="3">
    <source>
        <dbReference type="EMBL" id="CAA7410375.1"/>
    </source>
</evidence>
<protein>
    <submittedName>
        <fullName evidence="3">Uncharacterized protein</fullName>
    </submittedName>
</protein>
<dbReference type="EMBL" id="LR746280">
    <property type="protein sequence ID" value="CAA7410375.1"/>
    <property type="molecule type" value="Genomic_DNA"/>
</dbReference>
<organism evidence="3 4">
    <name type="scientific">Spirodela intermedia</name>
    <name type="common">Intermediate duckweed</name>
    <dbReference type="NCBI Taxonomy" id="51605"/>
    <lineage>
        <taxon>Eukaryota</taxon>
        <taxon>Viridiplantae</taxon>
        <taxon>Streptophyta</taxon>
        <taxon>Embryophyta</taxon>
        <taxon>Tracheophyta</taxon>
        <taxon>Spermatophyta</taxon>
        <taxon>Magnoliopsida</taxon>
        <taxon>Liliopsida</taxon>
        <taxon>Araceae</taxon>
        <taxon>Lemnoideae</taxon>
        <taxon>Spirodela</taxon>
    </lineage>
</organism>
<proteinExistence type="predicted"/>
<feature type="signal peptide" evidence="2">
    <location>
        <begin position="1"/>
        <end position="21"/>
    </location>
</feature>
<keyword evidence="4" id="KW-1185">Reference proteome</keyword>